<reference evidence="2 3" key="1">
    <citation type="submission" date="2019-12" db="EMBL/GenBank/DDBJ databases">
        <title>Genome sequenceing of Clostridium bovifaecis.</title>
        <authorList>
            <person name="Yao Y."/>
        </authorList>
    </citation>
    <scope>NUCLEOTIDE SEQUENCE [LARGE SCALE GENOMIC DNA]</scope>
    <source>
        <strain evidence="2 3">BXX</strain>
    </source>
</reference>
<dbReference type="AlphaFoldDB" id="A0A6I6F0W2"/>
<dbReference type="CDD" id="cd00592">
    <property type="entry name" value="HTH_MerR-like"/>
    <property type="match status" value="1"/>
</dbReference>
<evidence type="ECO:0000313" key="3">
    <source>
        <dbReference type="Proteomes" id="UP000422764"/>
    </source>
</evidence>
<dbReference type="SUPFAM" id="SSF46955">
    <property type="entry name" value="Putative DNA-binding domain"/>
    <property type="match status" value="1"/>
</dbReference>
<dbReference type="InterPro" id="IPR009061">
    <property type="entry name" value="DNA-bd_dom_put_sf"/>
</dbReference>
<dbReference type="EMBL" id="CP046522">
    <property type="protein sequence ID" value="QGU96886.1"/>
    <property type="molecule type" value="Genomic_DNA"/>
</dbReference>
<sequence>MQTPLCYTRNGLLEVPRSKNGYGVYGEDEIKLLRVIKALRQKNYSI</sequence>
<evidence type="ECO:0000313" key="2">
    <source>
        <dbReference type="EMBL" id="QGU96886.1"/>
    </source>
</evidence>
<proteinExistence type="predicted"/>
<gene>
    <name evidence="2" type="ORF">GOM49_14750</name>
</gene>
<dbReference type="Proteomes" id="UP000422764">
    <property type="component" value="Chromosome"/>
</dbReference>
<dbReference type="InterPro" id="IPR000551">
    <property type="entry name" value="MerR-type_HTH_dom"/>
</dbReference>
<dbReference type="GO" id="GO:0003677">
    <property type="term" value="F:DNA binding"/>
    <property type="evidence" value="ECO:0007669"/>
    <property type="project" value="InterPro"/>
</dbReference>
<protein>
    <submittedName>
        <fullName evidence="2">MerR family transcriptional regulator</fullName>
    </submittedName>
</protein>
<accession>A0A6I6F0W2</accession>
<keyword evidence="3" id="KW-1185">Reference proteome</keyword>
<dbReference type="PROSITE" id="PS50937">
    <property type="entry name" value="HTH_MERR_2"/>
    <property type="match status" value="1"/>
</dbReference>
<evidence type="ECO:0000259" key="1">
    <source>
        <dbReference type="PROSITE" id="PS50937"/>
    </source>
</evidence>
<organism evidence="2 3">
    <name type="scientific">Clostridium bovifaecis</name>
    <dbReference type="NCBI Taxonomy" id="2184719"/>
    <lineage>
        <taxon>Bacteria</taxon>
        <taxon>Bacillati</taxon>
        <taxon>Bacillota</taxon>
        <taxon>Clostridia</taxon>
        <taxon>Eubacteriales</taxon>
        <taxon>Clostridiaceae</taxon>
        <taxon>Clostridium</taxon>
    </lineage>
</organism>
<name>A0A6I6F0W2_9CLOT</name>
<dbReference type="Pfam" id="PF13411">
    <property type="entry name" value="MerR_1"/>
    <property type="match status" value="1"/>
</dbReference>
<dbReference type="GO" id="GO:0006355">
    <property type="term" value="P:regulation of DNA-templated transcription"/>
    <property type="evidence" value="ECO:0007669"/>
    <property type="project" value="InterPro"/>
</dbReference>
<dbReference type="Gene3D" id="1.10.1660.10">
    <property type="match status" value="1"/>
</dbReference>
<feature type="domain" description="HTH merR-type" evidence="1">
    <location>
        <begin position="7"/>
        <end position="46"/>
    </location>
</feature>